<evidence type="ECO:0000313" key="2">
    <source>
        <dbReference type="EnsemblMetazoa" id="PHUM347600-PA"/>
    </source>
</evidence>
<sequence length="179" mass="20356">MNIDQSNQPISLKLKLIDTIHTGLSTLNFHSASIDTINDRWILNGTLPYYSLHGKYKGNGKLLLLPIIGEGNANFTYLDTKVDFVMDGRRKKEKGEIIIFNLIKLKVYFTFDKCFVTITNLFSGNKQLSDAVNHFIGNNSKEVMNGVKSSLEKIYSSLYYNMINKLISDVPYTEIFKNA</sequence>
<dbReference type="KEGG" id="phu:Phum_PHUM347600"/>
<dbReference type="EMBL" id="AAZO01004045">
    <property type="status" value="NOT_ANNOTATED_CDS"/>
    <property type="molecule type" value="Genomic_DNA"/>
</dbReference>
<reference evidence="1" key="2">
    <citation type="submission" date="2007-04" db="EMBL/GenBank/DDBJ databases">
        <title>The genome of the human body louse.</title>
        <authorList>
            <consortium name="The Human Body Louse Genome Consortium"/>
            <person name="Kirkness E."/>
            <person name="Walenz B."/>
            <person name="Hass B."/>
            <person name="Bruggner R."/>
            <person name="Strausberg R."/>
        </authorList>
    </citation>
    <scope>NUCLEOTIDE SEQUENCE</scope>
    <source>
        <strain evidence="1">USDA</strain>
    </source>
</reference>
<dbReference type="InterPro" id="IPR010562">
    <property type="entry name" value="Haemolymph_juvenile_hormone-bd"/>
</dbReference>
<dbReference type="RefSeq" id="XP_002427827.1">
    <property type="nucleotide sequence ID" value="XM_002427782.1"/>
</dbReference>
<dbReference type="EnsemblMetazoa" id="PHUM347600-RA">
    <property type="protein sequence ID" value="PHUM347600-PA"/>
    <property type="gene ID" value="PHUM347600"/>
</dbReference>
<reference evidence="1" key="1">
    <citation type="submission" date="2007-04" db="EMBL/GenBank/DDBJ databases">
        <title>Annotation of Pediculus humanus corporis strain USDA.</title>
        <authorList>
            <person name="Kirkness E."/>
            <person name="Hannick L."/>
            <person name="Hass B."/>
            <person name="Bruggner R."/>
            <person name="Lawson D."/>
            <person name="Bidwell S."/>
            <person name="Joardar V."/>
            <person name="Caler E."/>
            <person name="Walenz B."/>
            <person name="Inman J."/>
            <person name="Schobel S."/>
            <person name="Galinsky K."/>
            <person name="Amedeo P."/>
            <person name="Strausberg R."/>
        </authorList>
    </citation>
    <scope>NUCLEOTIDE SEQUENCE</scope>
    <source>
        <strain evidence="1">USDA</strain>
    </source>
</reference>
<dbReference type="CTD" id="8231914"/>
<dbReference type="GeneID" id="8231914"/>
<dbReference type="HOGENOM" id="CLU_069908_4_2_1"/>
<evidence type="ECO:0000313" key="1">
    <source>
        <dbReference type="EMBL" id="EEB15089.1"/>
    </source>
</evidence>
<evidence type="ECO:0008006" key="4">
    <source>
        <dbReference type="Google" id="ProtNLM"/>
    </source>
</evidence>
<gene>
    <name evidence="2" type="primary">8231914</name>
    <name evidence="1" type="ORF">Phum_PHUM347600</name>
</gene>
<dbReference type="Gene3D" id="3.15.10.30">
    <property type="entry name" value="Haemolymph juvenile hormone binding protein"/>
    <property type="match status" value="1"/>
</dbReference>
<organism>
    <name type="scientific">Pediculus humanus subsp. corporis</name>
    <name type="common">Body louse</name>
    <dbReference type="NCBI Taxonomy" id="121224"/>
    <lineage>
        <taxon>Eukaryota</taxon>
        <taxon>Metazoa</taxon>
        <taxon>Ecdysozoa</taxon>
        <taxon>Arthropoda</taxon>
        <taxon>Hexapoda</taxon>
        <taxon>Insecta</taxon>
        <taxon>Pterygota</taxon>
        <taxon>Neoptera</taxon>
        <taxon>Paraneoptera</taxon>
        <taxon>Psocodea</taxon>
        <taxon>Troctomorpha</taxon>
        <taxon>Phthiraptera</taxon>
        <taxon>Anoplura</taxon>
        <taxon>Pediculidae</taxon>
        <taxon>Pediculus</taxon>
    </lineage>
</organism>
<name>E0VNY3_PEDHC</name>
<dbReference type="InterPro" id="IPR038606">
    <property type="entry name" value="To_sf"/>
</dbReference>
<dbReference type="PANTHER" id="PTHR11008:SF41">
    <property type="entry name" value="RE70318P"/>
    <property type="match status" value="1"/>
</dbReference>
<dbReference type="InParanoid" id="E0VNY3"/>
<dbReference type="VEuPathDB" id="VectorBase:PHUM347600"/>
<dbReference type="PANTHER" id="PTHR11008">
    <property type="entry name" value="PROTEIN TAKEOUT-LIKE PROTEIN"/>
    <property type="match status" value="1"/>
</dbReference>
<dbReference type="Pfam" id="PF06585">
    <property type="entry name" value="JHBP"/>
    <property type="match status" value="1"/>
</dbReference>
<dbReference type="GO" id="GO:0005615">
    <property type="term" value="C:extracellular space"/>
    <property type="evidence" value="ECO:0007669"/>
    <property type="project" value="TreeGrafter"/>
</dbReference>
<dbReference type="AlphaFoldDB" id="E0VNY3"/>
<protein>
    <recommendedName>
        <fullName evidence="4">Protein takeout</fullName>
    </recommendedName>
</protein>
<dbReference type="SMART" id="SM00700">
    <property type="entry name" value="JHBP"/>
    <property type="match status" value="1"/>
</dbReference>
<reference evidence="2" key="3">
    <citation type="submission" date="2020-05" db="UniProtKB">
        <authorList>
            <consortium name="EnsemblMetazoa"/>
        </authorList>
    </citation>
    <scope>IDENTIFICATION</scope>
    <source>
        <strain evidence="2">USDA</strain>
    </source>
</reference>
<accession>E0VNY3</accession>
<keyword evidence="3" id="KW-1185">Reference proteome</keyword>
<evidence type="ECO:0000313" key="3">
    <source>
        <dbReference type="Proteomes" id="UP000009046"/>
    </source>
</evidence>
<proteinExistence type="predicted"/>
<dbReference type="Proteomes" id="UP000009046">
    <property type="component" value="Unassembled WGS sequence"/>
</dbReference>
<dbReference type="EMBL" id="DS235354">
    <property type="protein sequence ID" value="EEB15089.1"/>
    <property type="molecule type" value="Genomic_DNA"/>
</dbReference>
<dbReference type="OrthoDB" id="7419171at2759"/>